<dbReference type="GO" id="GO:0006269">
    <property type="term" value="P:DNA replication, synthesis of primer"/>
    <property type="evidence" value="ECO:0007669"/>
    <property type="project" value="UniProtKB-KW"/>
</dbReference>
<evidence type="ECO:0000256" key="7">
    <source>
        <dbReference type="ARBA" id="ARBA00023004"/>
    </source>
</evidence>
<dbReference type="Gene3D" id="1.20.930.80">
    <property type="match status" value="1"/>
</dbReference>
<dbReference type="GeneID" id="25259630"/>
<evidence type="ECO:0000259" key="10">
    <source>
        <dbReference type="Pfam" id="PF04104"/>
    </source>
</evidence>
<dbReference type="GO" id="GO:0006270">
    <property type="term" value="P:DNA replication initiation"/>
    <property type="evidence" value="ECO:0007669"/>
    <property type="project" value="TreeGrafter"/>
</dbReference>
<keyword evidence="7" id="KW-0408">Iron</keyword>
<keyword evidence="6" id="KW-0479">Metal-binding</keyword>
<dbReference type="RefSeq" id="XP_013237942.1">
    <property type="nucleotide sequence ID" value="XM_013382488.1"/>
</dbReference>
<sequence length="521" mass="58842">MKRIIRAPTGTISYEDAMFDHLVAGRGSSSASGVGHDVLLRYPLRLSFYDEFPVHEIRLEILERLAISRLKLLKAIENYYARIQHGGVSDAHFISSAEERLMPLHSNAAHKGYPLDEERLNDITSHFILRSPSLLAYCRREESRRWFVNQEAAMLRWRFQHLLGSEEKSKFIEKHFPQLQYISDDEIASVTNNLMATTPLIASDSSEHRQQQYYKVPWENVPDLVGRRSVFLNNGWAFVHRSEVLSIINSAFKAMLERDLIEMSSSLPFIENDERIFSLLDAISAGLDDTIDSSAAMLTSKMERLSASDVDRVAIHFPPCMLQINGKLRKESHLKHGGRMQFGLFLKVSLNALYFQSIGLNLDDAIVFWKKAFSKKTTDDSFQKNYLYNIRHNYGQEGKRTNYPPYSCHRIITGTSPAAGDTHGCPFRHQSPDLLASWLSQAYGSSSVSSSSAFKPLSTETLKEVMSISTSGHYQLACTRLLESVRGGSICSATAKTGASDGVITYPNQFYEHSVACCRQN</sequence>
<evidence type="ECO:0000256" key="4">
    <source>
        <dbReference type="ARBA" id="ARBA00022515"/>
    </source>
</evidence>
<evidence type="ECO:0000256" key="1">
    <source>
        <dbReference type="ARBA" id="ARBA00001966"/>
    </source>
</evidence>
<dbReference type="GO" id="GO:0005658">
    <property type="term" value="C:alpha DNA polymerase:primase complex"/>
    <property type="evidence" value="ECO:0007669"/>
    <property type="project" value="UniProtKB-ARBA"/>
</dbReference>
<dbReference type="OrthoDB" id="421393at2759"/>
<dbReference type="PANTHER" id="PTHR10537:SF3">
    <property type="entry name" value="DNA PRIMASE LARGE SUBUNIT"/>
    <property type="match status" value="1"/>
</dbReference>
<dbReference type="InterPro" id="IPR016558">
    <property type="entry name" value="DNA_primase_lsu_euk"/>
</dbReference>
<comment type="caution">
    <text evidence="11">The sequence shown here is derived from an EMBL/GenBank/DDBJ whole genome shotgun (WGS) entry which is preliminary data.</text>
</comment>
<evidence type="ECO:0000313" key="12">
    <source>
        <dbReference type="Proteomes" id="UP000029725"/>
    </source>
</evidence>
<keyword evidence="4" id="KW-0639">Primosome</keyword>
<dbReference type="InterPro" id="IPR007238">
    <property type="entry name" value="DNA_primase_lsu_euk/arc"/>
</dbReference>
<comment type="similarity">
    <text evidence="2">Belongs to the eukaryotic-type primase large subunit family.</text>
</comment>
<evidence type="ECO:0000256" key="2">
    <source>
        <dbReference type="ARBA" id="ARBA00010564"/>
    </source>
</evidence>
<reference evidence="11 12" key="1">
    <citation type="submission" date="2014-04" db="EMBL/GenBank/DDBJ databases">
        <title>A new species of microsporidia sheds light on the evolution of extreme parasitism.</title>
        <authorList>
            <person name="Haag K.L."/>
            <person name="James T.Y."/>
            <person name="Larsson R."/>
            <person name="Schaer T.M."/>
            <person name="Refardt D."/>
            <person name="Pombert J.-F."/>
            <person name="Ebert D."/>
        </authorList>
    </citation>
    <scope>NUCLEOTIDE SEQUENCE [LARGE SCALE GENOMIC DNA]</scope>
    <source>
        <strain evidence="11 12">UGP3</strain>
        <tissue evidence="11">Spores</tissue>
    </source>
</reference>
<keyword evidence="3" id="KW-0004">4Fe-4S</keyword>
<evidence type="ECO:0000256" key="3">
    <source>
        <dbReference type="ARBA" id="ARBA00022485"/>
    </source>
</evidence>
<keyword evidence="9" id="KW-0238">DNA-binding</keyword>
<dbReference type="GO" id="GO:0046872">
    <property type="term" value="F:metal ion binding"/>
    <property type="evidence" value="ECO:0007669"/>
    <property type="project" value="UniProtKB-KW"/>
</dbReference>
<evidence type="ECO:0000313" key="11">
    <source>
        <dbReference type="EMBL" id="KGG51492.1"/>
    </source>
</evidence>
<dbReference type="VEuPathDB" id="MicrosporidiaDB:DI09_33p90"/>
<dbReference type="EMBL" id="JMKJ01000266">
    <property type="protein sequence ID" value="KGG51492.1"/>
    <property type="molecule type" value="Genomic_DNA"/>
</dbReference>
<dbReference type="GO" id="GO:0003677">
    <property type="term" value="F:DNA binding"/>
    <property type="evidence" value="ECO:0007669"/>
    <property type="project" value="UniProtKB-KW"/>
</dbReference>
<proteinExistence type="inferred from homology"/>
<keyword evidence="5" id="KW-0235">DNA replication</keyword>
<feature type="domain" description="DNA primase large subunit C-terminal" evidence="10">
    <location>
        <begin position="315"/>
        <end position="511"/>
    </location>
</feature>
<evidence type="ECO:0000256" key="9">
    <source>
        <dbReference type="ARBA" id="ARBA00023125"/>
    </source>
</evidence>
<keyword evidence="12" id="KW-1185">Reference proteome</keyword>
<keyword evidence="8" id="KW-0411">Iron-sulfur</keyword>
<accession>A0A098VR38</accession>
<dbReference type="Pfam" id="PF26466">
    <property type="entry name" value="DNA_primase_lrg_N"/>
    <property type="match status" value="1"/>
</dbReference>
<evidence type="ECO:0000256" key="5">
    <source>
        <dbReference type="ARBA" id="ARBA00022705"/>
    </source>
</evidence>
<dbReference type="PANTHER" id="PTHR10537">
    <property type="entry name" value="DNA PRIMASE LARGE SUBUNIT"/>
    <property type="match status" value="1"/>
</dbReference>
<dbReference type="HOGENOM" id="CLU_026253_1_0_1"/>
<gene>
    <name evidence="11" type="ORF">DI09_33p90</name>
</gene>
<dbReference type="Proteomes" id="UP000029725">
    <property type="component" value="Unassembled WGS sequence"/>
</dbReference>
<evidence type="ECO:0000256" key="6">
    <source>
        <dbReference type="ARBA" id="ARBA00022723"/>
    </source>
</evidence>
<evidence type="ECO:0000256" key="8">
    <source>
        <dbReference type="ARBA" id="ARBA00023014"/>
    </source>
</evidence>
<dbReference type="InterPro" id="IPR058560">
    <property type="entry name" value="DNA_primase_C"/>
</dbReference>
<dbReference type="GO" id="GO:0051539">
    <property type="term" value="F:4 iron, 4 sulfur cluster binding"/>
    <property type="evidence" value="ECO:0007669"/>
    <property type="project" value="UniProtKB-KW"/>
</dbReference>
<dbReference type="Pfam" id="PF04104">
    <property type="entry name" value="DNA_primase_lrg"/>
    <property type="match status" value="1"/>
</dbReference>
<comment type="cofactor">
    <cofactor evidence="1">
        <name>[4Fe-4S] cluster</name>
        <dbReference type="ChEBI" id="CHEBI:49883"/>
    </cofactor>
</comment>
<name>A0A098VR38_9MICR</name>
<protein>
    <recommendedName>
        <fullName evidence="10">DNA primase large subunit C-terminal domain-containing protein</fullName>
    </recommendedName>
</protein>
<dbReference type="AlphaFoldDB" id="A0A098VR38"/>
<dbReference type="CDD" id="cd07322">
    <property type="entry name" value="PriL_PriS_Eukaryotic"/>
    <property type="match status" value="1"/>
</dbReference>
<organism evidence="11 12">
    <name type="scientific">Mitosporidium daphniae</name>
    <dbReference type="NCBI Taxonomy" id="1485682"/>
    <lineage>
        <taxon>Eukaryota</taxon>
        <taxon>Fungi</taxon>
        <taxon>Fungi incertae sedis</taxon>
        <taxon>Microsporidia</taxon>
        <taxon>Mitosporidium</taxon>
    </lineage>
</organism>